<evidence type="ECO:0000313" key="2">
    <source>
        <dbReference type="EMBL" id="EYD71848.1"/>
    </source>
</evidence>
<keyword evidence="3" id="KW-1185">Reference proteome</keyword>
<sequence length="37" mass="3840">MDAFGVDLGSAPCRCPAVSPHGSHADPWYPDRLGLGS</sequence>
<organism evidence="2 3">
    <name type="scientific">Limimaricola hongkongensis DSM 17492</name>
    <dbReference type="NCBI Taxonomy" id="1122180"/>
    <lineage>
        <taxon>Bacteria</taxon>
        <taxon>Pseudomonadati</taxon>
        <taxon>Pseudomonadota</taxon>
        <taxon>Alphaproteobacteria</taxon>
        <taxon>Rhodobacterales</taxon>
        <taxon>Paracoccaceae</taxon>
        <taxon>Limimaricola</taxon>
    </lineage>
</organism>
<reference evidence="2 3" key="1">
    <citation type="submission" date="2013-03" db="EMBL/GenBank/DDBJ databases">
        <authorList>
            <person name="Fiebig A."/>
            <person name="Goeker M."/>
            <person name="Klenk H.-P.P."/>
        </authorList>
    </citation>
    <scope>NUCLEOTIDE SEQUENCE [LARGE SCALE GENOMIC DNA]</scope>
    <source>
        <strain evidence="2 3">DSM 17492</strain>
    </source>
</reference>
<dbReference type="AlphaFoldDB" id="A0A017HCF7"/>
<evidence type="ECO:0000313" key="3">
    <source>
        <dbReference type="Proteomes" id="UP000025047"/>
    </source>
</evidence>
<dbReference type="Proteomes" id="UP000025047">
    <property type="component" value="Unassembled WGS sequence"/>
</dbReference>
<evidence type="ECO:0000256" key="1">
    <source>
        <dbReference type="SAM" id="MobiDB-lite"/>
    </source>
</evidence>
<proteinExistence type="predicted"/>
<accession>A0A017HCF7</accession>
<dbReference type="HOGENOM" id="CLU_3345471_0_0_5"/>
<feature type="region of interest" description="Disordered" evidence="1">
    <location>
        <begin position="18"/>
        <end position="37"/>
    </location>
</feature>
<comment type="caution">
    <text evidence="2">The sequence shown here is derived from an EMBL/GenBank/DDBJ whole genome shotgun (WGS) entry which is preliminary data.</text>
</comment>
<dbReference type="EMBL" id="APGJ01000006">
    <property type="protein sequence ID" value="EYD71848.1"/>
    <property type="molecule type" value="Genomic_DNA"/>
</dbReference>
<dbReference type="PATRIC" id="fig|1122180.6.peg.1907"/>
<gene>
    <name evidence="2" type="ORF">Lokhon_01919</name>
</gene>
<name>A0A017HCF7_9RHOB</name>
<protein>
    <submittedName>
        <fullName evidence="2">Uncharacterized protein</fullName>
    </submittedName>
</protein>